<dbReference type="GO" id="GO:0005886">
    <property type="term" value="C:plasma membrane"/>
    <property type="evidence" value="ECO:0007669"/>
    <property type="project" value="UniProtKB-SubCell"/>
</dbReference>
<dbReference type="GO" id="GO:0030420">
    <property type="term" value="P:establishment of competence for transformation"/>
    <property type="evidence" value="ECO:0007669"/>
    <property type="project" value="InterPro"/>
</dbReference>
<accession>A0A6B3VXK1</accession>
<feature type="transmembrane region" description="Helical" evidence="6">
    <location>
        <begin position="75"/>
        <end position="92"/>
    </location>
</feature>
<feature type="transmembrane region" description="Helical" evidence="6">
    <location>
        <begin position="455"/>
        <end position="476"/>
    </location>
</feature>
<feature type="transmembrane region" description="Helical" evidence="6">
    <location>
        <begin position="265"/>
        <end position="287"/>
    </location>
</feature>
<reference evidence="8 11" key="2">
    <citation type="submission" date="2020-07" db="EMBL/GenBank/DDBJ databases">
        <authorList>
            <person name="Feng H."/>
        </authorList>
    </citation>
    <scope>NUCLEOTIDE SEQUENCE [LARGE SCALE GENOMIC DNA]</scope>
    <source>
        <strain evidence="11">s-12</strain>
        <strain evidence="8">S-12</strain>
    </source>
</reference>
<proteinExistence type="predicted"/>
<dbReference type="AlphaFoldDB" id="A0A6B3VXK1"/>
<comment type="caution">
    <text evidence="9">The sequence shown here is derived from an EMBL/GenBank/DDBJ whole genome shotgun (WGS) entry which is preliminary data.</text>
</comment>
<evidence type="ECO:0000313" key="8">
    <source>
        <dbReference type="EMBL" id="MBA4535896.1"/>
    </source>
</evidence>
<dbReference type="CDD" id="cd07731">
    <property type="entry name" value="ComA-like_MBL-fold"/>
    <property type="match status" value="1"/>
</dbReference>
<protein>
    <submittedName>
        <fullName evidence="9">DNA internalization-related competence protein ComEC/Rec2</fullName>
    </submittedName>
</protein>
<dbReference type="Proteomes" id="UP000570010">
    <property type="component" value="Unassembled WGS sequence"/>
</dbReference>
<dbReference type="InterPro" id="IPR004477">
    <property type="entry name" value="ComEC_N"/>
</dbReference>
<feature type="transmembrane region" description="Helical" evidence="6">
    <location>
        <begin position="367"/>
        <end position="386"/>
    </location>
</feature>
<dbReference type="Proteomes" id="UP000472971">
    <property type="component" value="Unassembled WGS sequence"/>
</dbReference>
<feature type="transmembrane region" description="Helical" evidence="6">
    <location>
        <begin position="38"/>
        <end position="69"/>
    </location>
</feature>
<keyword evidence="2" id="KW-1003">Cell membrane</keyword>
<dbReference type="InterPro" id="IPR025405">
    <property type="entry name" value="DUF4131"/>
</dbReference>
<dbReference type="NCBIfam" id="TIGR00361">
    <property type="entry name" value="ComEC_Rec2"/>
    <property type="match status" value="1"/>
</dbReference>
<evidence type="ECO:0000256" key="5">
    <source>
        <dbReference type="ARBA" id="ARBA00023136"/>
    </source>
</evidence>
<dbReference type="SMART" id="SM00849">
    <property type="entry name" value="Lactamase_B"/>
    <property type="match status" value="1"/>
</dbReference>
<dbReference type="PANTHER" id="PTHR30619">
    <property type="entry name" value="DNA INTERNALIZATION/COMPETENCE PROTEIN COMEC/REC2"/>
    <property type="match status" value="1"/>
</dbReference>
<dbReference type="Pfam" id="PF13567">
    <property type="entry name" value="DUF4131"/>
    <property type="match status" value="1"/>
</dbReference>
<feature type="transmembrane region" description="Helical" evidence="6">
    <location>
        <begin position="307"/>
        <end position="330"/>
    </location>
</feature>
<evidence type="ECO:0000313" key="9">
    <source>
        <dbReference type="EMBL" id="NEY80271.1"/>
    </source>
</evidence>
<comment type="subcellular location">
    <subcellularLocation>
        <location evidence="1">Cell membrane</location>
        <topology evidence="1">Multi-pass membrane protein</topology>
    </subcellularLocation>
</comment>
<evidence type="ECO:0000256" key="2">
    <source>
        <dbReference type="ARBA" id="ARBA00022475"/>
    </source>
</evidence>
<dbReference type="NCBIfam" id="TIGR00360">
    <property type="entry name" value="ComEC_N-term"/>
    <property type="match status" value="1"/>
</dbReference>
<feature type="transmembrane region" description="Helical" evidence="6">
    <location>
        <begin position="488"/>
        <end position="505"/>
    </location>
</feature>
<dbReference type="Gene3D" id="3.60.15.10">
    <property type="entry name" value="Ribonuclease Z/Hydroxyacylglutathione hydrolase-like"/>
    <property type="match status" value="1"/>
</dbReference>
<evidence type="ECO:0000313" key="10">
    <source>
        <dbReference type="Proteomes" id="UP000472971"/>
    </source>
</evidence>
<evidence type="ECO:0000256" key="6">
    <source>
        <dbReference type="SAM" id="Phobius"/>
    </source>
</evidence>
<dbReference type="Pfam" id="PF03772">
    <property type="entry name" value="Competence"/>
    <property type="match status" value="1"/>
</dbReference>
<dbReference type="InterPro" id="IPR001279">
    <property type="entry name" value="Metallo-B-lactamas"/>
</dbReference>
<dbReference type="InterPro" id="IPR035681">
    <property type="entry name" value="ComA-like_MBL"/>
</dbReference>
<sequence>MPDIHFITLALNRGTVAIKSLVRHLRKRDVINIAEKSIYLAVAALFGSLASTWSFWISCIGWIVFNIFLIGIKKYSAFIMIFIWFIWIIYFFNGVWNDSKNTAFNGSERNFIINIKENMKIDGDSMQGIVTVYPSNEKLMLKYKIKTKQEKRDLEKKFIYPSSCKITGTLQAPSKPRNENAFNYHSYLLRQKIYWILSPDRFNPQSCQPLKATPYTVLMKFRQKGISYLKKHFPEAAASLSVALIFGERDLLDEDVLKNYQQLGIIHLLAISGLHVGLLTGMLYYLAIRFGLTREKTLMALVIFLPIYALLTGGAPSVIRAVMMSIFVLLSLLWKRKRMEPLVGLCIAFLLFLFVSPYSVFEPGFQLSFIVSLALILCAPYIFTRYKQWGMQLIVVSLTAQLASLPIIIYYFYEFSPLSILMNIFYVPVFSIIVLPLSLLTFLFHMIFPFIGLPLLFILNFIIAFINKLAQMFAALPFSTVTLGRPNFIILLCLSGSICLFFYLWENNEKKKKLIFPQFFIPLFVLCIHWGITKYSSYGEVTFIDVGQGDSIFIQLPNDKGNYLIDTGGVLHFEKDAWRERRKRFDTGKDILTPFLKSKGITCVDKLILTHGDADHIGGALGLLDEVKVKEILLPNMSKRSKIENIILDKAKEKKINVRFVTEGEKWKKGNALFQIISPEKDREETERNNSSIVIYAKIGRLNWLFTGDLEIDGEERLINTYSNLKVDVLKAGHHGSRTSTSEHFLDHIHPLIAIISAGVSNRYGHPHVEVLSKLAERNIRVYRTNDHGAITYKFRDKEDGTFSHVLP</sequence>
<dbReference type="PANTHER" id="PTHR30619:SF1">
    <property type="entry name" value="RECOMBINATION PROTEIN 2"/>
    <property type="match status" value="1"/>
</dbReference>
<dbReference type="EMBL" id="JACEIO010000002">
    <property type="protein sequence ID" value="MBA4535896.1"/>
    <property type="molecule type" value="Genomic_DNA"/>
</dbReference>
<feature type="transmembrane region" description="Helical" evidence="6">
    <location>
        <begin position="342"/>
        <end position="361"/>
    </location>
</feature>
<name>A0A6B3VXK1_9BACI</name>
<dbReference type="RefSeq" id="WP_163239494.1">
    <property type="nucleotide sequence ID" value="NZ_JAAIWN010000002.1"/>
</dbReference>
<feature type="transmembrane region" description="Helical" evidence="6">
    <location>
        <begin position="425"/>
        <end position="448"/>
    </location>
</feature>
<dbReference type="InterPro" id="IPR036866">
    <property type="entry name" value="RibonucZ/Hydroxyglut_hydro"/>
</dbReference>
<dbReference type="EMBL" id="JAAIWN010000002">
    <property type="protein sequence ID" value="NEY80271.1"/>
    <property type="molecule type" value="Genomic_DNA"/>
</dbReference>
<feature type="transmembrane region" description="Helical" evidence="6">
    <location>
        <begin position="514"/>
        <end position="532"/>
    </location>
</feature>
<evidence type="ECO:0000259" key="7">
    <source>
        <dbReference type="SMART" id="SM00849"/>
    </source>
</evidence>
<keyword evidence="4 6" id="KW-1133">Transmembrane helix</keyword>
<evidence type="ECO:0000256" key="3">
    <source>
        <dbReference type="ARBA" id="ARBA00022692"/>
    </source>
</evidence>
<evidence type="ECO:0000256" key="4">
    <source>
        <dbReference type="ARBA" id="ARBA00022989"/>
    </source>
</evidence>
<dbReference type="InterPro" id="IPR052159">
    <property type="entry name" value="Competence_DNA_uptake"/>
</dbReference>
<feature type="transmembrane region" description="Helical" evidence="6">
    <location>
        <begin position="393"/>
        <end position="413"/>
    </location>
</feature>
<organism evidence="9 10">
    <name type="scientific">Bacillus aquiflavi</name>
    <dbReference type="NCBI Taxonomy" id="2672567"/>
    <lineage>
        <taxon>Bacteria</taxon>
        <taxon>Bacillati</taxon>
        <taxon>Bacillota</taxon>
        <taxon>Bacilli</taxon>
        <taxon>Bacillales</taxon>
        <taxon>Bacillaceae</taxon>
        <taxon>Bacillus</taxon>
    </lineage>
</organism>
<keyword evidence="10" id="KW-1185">Reference proteome</keyword>
<keyword evidence="3 6" id="KW-0812">Transmembrane</keyword>
<feature type="domain" description="Metallo-beta-lactamase" evidence="7">
    <location>
        <begin position="548"/>
        <end position="760"/>
    </location>
</feature>
<evidence type="ECO:0000313" key="11">
    <source>
        <dbReference type="Proteomes" id="UP000570010"/>
    </source>
</evidence>
<keyword evidence="5 6" id="KW-0472">Membrane</keyword>
<gene>
    <name evidence="9" type="ORF">G4D64_01755</name>
    <name evidence="8" type="ORF">H1Z61_01760</name>
</gene>
<dbReference type="SUPFAM" id="SSF56281">
    <property type="entry name" value="Metallo-hydrolase/oxidoreductase"/>
    <property type="match status" value="1"/>
</dbReference>
<dbReference type="InterPro" id="IPR004797">
    <property type="entry name" value="Competence_ComEC/Rec2"/>
</dbReference>
<dbReference type="Pfam" id="PF00753">
    <property type="entry name" value="Lactamase_B"/>
    <property type="match status" value="1"/>
</dbReference>
<evidence type="ECO:0000256" key="1">
    <source>
        <dbReference type="ARBA" id="ARBA00004651"/>
    </source>
</evidence>
<reference evidence="9 10" key="1">
    <citation type="submission" date="2020-02" db="EMBL/GenBank/DDBJ databases">
        <title>Bacillus aquiflavi sp. nov., isolated from yellow water of strong flavor Chinese baijiu in Yibin region of China.</title>
        <authorList>
            <person name="Xie J."/>
        </authorList>
    </citation>
    <scope>NUCLEOTIDE SEQUENCE [LARGE SCALE GENOMIC DNA]</scope>
    <source>
        <strain evidence="9 10">3H-10</strain>
    </source>
</reference>